<protein>
    <submittedName>
        <fullName evidence="2">Uncharacterized protein</fullName>
    </submittedName>
</protein>
<feature type="region of interest" description="Disordered" evidence="1">
    <location>
        <begin position="220"/>
        <end position="250"/>
    </location>
</feature>
<proteinExistence type="predicted"/>
<feature type="region of interest" description="Disordered" evidence="1">
    <location>
        <begin position="335"/>
        <end position="356"/>
    </location>
</feature>
<reference evidence="2" key="1">
    <citation type="submission" date="2022-01" db="EMBL/GenBank/DDBJ databases">
        <authorList>
            <person name="King R."/>
        </authorList>
    </citation>
    <scope>NUCLEOTIDE SEQUENCE</scope>
</reference>
<keyword evidence="3" id="KW-1185">Reference proteome</keyword>
<name>A0A9N9QE92_9CUCU</name>
<evidence type="ECO:0000313" key="3">
    <source>
        <dbReference type="Proteomes" id="UP001152799"/>
    </source>
</evidence>
<feature type="compositionally biased region" description="Low complexity" evidence="1">
    <location>
        <begin position="220"/>
        <end position="236"/>
    </location>
</feature>
<dbReference type="EMBL" id="OU892279">
    <property type="protein sequence ID" value="CAG9766747.1"/>
    <property type="molecule type" value="Genomic_DNA"/>
</dbReference>
<accession>A0A9N9QE92</accession>
<dbReference type="Proteomes" id="UP001152799">
    <property type="component" value="Chromosome 3"/>
</dbReference>
<evidence type="ECO:0000256" key="1">
    <source>
        <dbReference type="SAM" id="MobiDB-lite"/>
    </source>
</evidence>
<feature type="compositionally biased region" description="Polar residues" evidence="1">
    <location>
        <begin position="237"/>
        <end position="250"/>
    </location>
</feature>
<evidence type="ECO:0000313" key="2">
    <source>
        <dbReference type="EMBL" id="CAG9766747.1"/>
    </source>
</evidence>
<organism evidence="2 3">
    <name type="scientific">Ceutorhynchus assimilis</name>
    <name type="common">cabbage seed weevil</name>
    <dbReference type="NCBI Taxonomy" id="467358"/>
    <lineage>
        <taxon>Eukaryota</taxon>
        <taxon>Metazoa</taxon>
        <taxon>Ecdysozoa</taxon>
        <taxon>Arthropoda</taxon>
        <taxon>Hexapoda</taxon>
        <taxon>Insecta</taxon>
        <taxon>Pterygota</taxon>
        <taxon>Neoptera</taxon>
        <taxon>Endopterygota</taxon>
        <taxon>Coleoptera</taxon>
        <taxon>Polyphaga</taxon>
        <taxon>Cucujiformia</taxon>
        <taxon>Curculionidae</taxon>
        <taxon>Ceutorhynchinae</taxon>
        <taxon>Ceutorhynchus</taxon>
    </lineage>
</organism>
<gene>
    <name evidence="2" type="ORF">CEUTPL_LOCUS7320</name>
</gene>
<dbReference type="OrthoDB" id="6753501at2759"/>
<sequence length="519" mass="59731">MPETRRGQAEIEPYRLSEISSLIPEFDGDQISLGTFLNACDCANDMTVGNQKVFLVIKTEIKRLLNLHFGDSRDLSSLIQDLQRLKQLQGESPLTFFNRLQVLNTKMHAFIQKSSTLNNDQKIAQCTLIEAMALNNRLTGMEPRLGQIIRAGDLKDLPDAHARIRRELQLSYFETQKSIKPVNAVKRENNTYKGSFSRYKMLHLWTNWTYNNSYIEREGQQTQATNSNNAQQPQTQFRPSNATQPFQGQTRHSVIHKGPNYQQNQRKHYMNFNSQYYENPQYSEDNSYEYYPENSQESFKESLQYGYDYNQYDPNNPVTQLDTADYQNILSDRATNHVAGNPGSNPDLEPRQYGSQSKLSGAKLSLSPLLSVNSKNLFYIKDASNKLRCNLTNTDAILSAQKKEKVRIPHALVHVNNKGEFFTSILNANVIPEIVNFCNLQLEPMEKSETILNFNFPENQNAGPTDRVQIINNELKTEDLEFEEKQKITELGLEYADIFYLEGDALTSTKEIKHRNKQF</sequence>
<dbReference type="AlphaFoldDB" id="A0A9N9QE92"/>